<evidence type="ECO:0000313" key="3">
    <source>
        <dbReference type="EMBL" id="PIN27128.1"/>
    </source>
</evidence>
<dbReference type="OrthoDB" id="1899721at2759"/>
<feature type="compositionally biased region" description="Acidic residues" evidence="2">
    <location>
        <begin position="406"/>
        <end position="417"/>
    </location>
</feature>
<evidence type="ECO:0000256" key="2">
    <source>
        <dbReference type="SAM" id="MobiDB-lite"/>
    </source>
</evidence>
<feature type="region of interest" description="Disordered" evidence="2">
    <location>
        <begin position="386"/>
        <end position="467"/>
    </location>
</feature>
<gene>
    <name evidence="3" type="ORF">CDL12_00100</name>
</gene>
<dbReference type="EMBL" id="NKXS01000008">
    <property type="protein sequence ID" value="PIN27128.1"/>
    <property type="molecule type" value="Genomic_DNA"/>
</dbReference>
<feature type="region of interest" description="Disordered" evidence="2">
    <location>
        <begin position="267"/>
        <end position="297"/>
    </location>
</feature>
<evidence type="ECO:0000256" key="1">
    <source>
        <dbReference type="SAM" id="Coils"/>
    </source>
</evidence>
<accession>A0A2G9IBJ6</accession>
<dbReference type="PANTHER" id="PTHR34380">
    <property type="entry name" value="BNAA03G12380D PROTEIN"/>
    <property type="match status" value="1"/>
</dbReference>
<proteinExistence type="predicted"/>
<reference evidence="4" key="1">
    <citation type="journal article" date="2018" name="Gigascience">
        <title>Genome assembly of the Pink Ipe (Handroanthus impetiginosus, Bignoniaceae), a highly valued, ecologically keystone Neotropical timber forest tree.</title>
        <authorList>
            <person name="Silva-Junior O.B."/>
            <person name="Grattapaglia D."/>
            <person name="Novaes E."/>
            <person name="Collevatti R.G."/>
        </authorList>
    </citation>
    <scope>NUCLEOTIDE SEQUENCE [LARGE SCALE GENOMIC DNA]</scope>
    <source>
        <strain evidence="4">cv. UFG-1</strain>
    </source>
</reference>
<keyword evidence="4" id="KW-1185">Reference proteome</keyword>
<dbReference type="Proteomes" id="UP000231279">
    <property type="component" value="Unassembled WGS sequence"/>
</dbReference>
<dbReference type="AlphaFoldDB" id="A0A2G9IBJ6"/>
<protein>
    <submittedName>
        <fullName evidence="3">Uncharacterized protein</fullName>
    </submittedName>
</protein>
<dbReference type="STRING" id="429701.A0A2G9IBJ6"/>
<comment type="caution">
    <text evidence="3">The sequence shown here is derived from an EMBL/GenBank/DDBJ whole genome shotgun (WGS) entry which is preliminary data.</text>
</comment>
<feature type="region of interest" description="Disordered" evidence="2">
    <location>
        <begin position="341"/>
        <end position="367"/>
    </location>
</feature>
<feature type="coiled-coil region" evidence="1">
    <location>
        <begin position="43"/>
        <end position="193"/>
    </location>
</feature>
<name>A0A2G9IBJ6_9LAMI</name>
<organism evidence="3 4">
    <name type="scientific">Handroanthus impetiginosus</name>
    <dbReference type="NCBI Taxonomy" id="429701"/>
    <lineage>
        <taxon>Eukaryota</taxon>
        <taxon>Viridiplantae</taxon>
        <taxon>Streptophyta</taxon>
        <taxon>Embryophyta</taxon>
        <taxon>Tracheophyta</taxon>
        <taxon>Spermatophyta</taxon>
        <taxon>Magnoliopsida</taxon>
        <taxon>eudicotyledons</taxon>
        <taxon>Gunneridae</taxon>
        <taxon>Pentapetalae</taxon>
        <taxon>asterids</taxon>
        <taxon>lamiids</taxon>
        <taxon>Lamiales</taxon>
        <taxon>Bignoniaceae</taxon>
        <taxon>Crescentiina</taxon>
        <taxon>Tabebuia alliance</taxon>
        <taxon>Handroanthus</taxon>
    </lineage>
</organism>
<keyword evidence="1" id="KW-0175">Coiled coil</keyword>
<feature type="compositionally biased region" description="Basic and acidic residues" evidence="2">
    <location>
        <begin position="443"/>
        <end position="460"/>
    </location>
</feature>
<feature type="compositionally biased region" description="Polar residues" evidence="2">
    <location>
        <begin position="429"/>
        <end position="440"/>
    </location>
</feature>
<sequence>MEVDKGIKLEETESKDLVNRMEVDKGIKLEETERMEVDKGIKLEETERMEVDKRIKLEETESKDIVNSVEKLKKEYEGCIRCLELQEKFTKANEKCGRLELEIEGKLGFLECKSLEIEHENRVLKQRNEELEKSTENDEEEDDRITQLMIENNVLECEKKKAESEIGDWKVKYRELEMKVIELEKRFAGLMKSGLDLPEMDGYNVGGRPSMVRMETDNEVTADKDASGTGPINTPSKQYTGAEGYKGGHQFEFQSRVRKSLDFAAERNSHKNISPSTPGGKPPFGPIDISDSDDDLNDAHMELSESKRRKITRRVACIVTSESEDDSDDNIPICRLTSKHTLGHSSDNLENGKSVNDSCSKDDNSKKISPRRRLIRVCTLEDKGVSGKRSCKSQKNLGTVETTNESTDEDEMEDDDSHSEGESLGGFIVNSSEDSGSNCDDMSENRELSSDHSGDSEHSSESSMAYDEVISGLRRDRKDKMKWDFEADMLADLGKFPELCMKAVCALYRQQTSEEKSCKATIVLNGRGFNHVHAFR</sequence>
<evidence type="ECO:0000313" key="4">
    <source>
        <dbReference type="Proteomes" id="UP000231279"/>
    </source>
</evidence>
<dbReference type="PANTHER" id="PTHR34380:SF1">
    <property type="entry name" value="OS01G0221300 PROTEIN"/>
    <property type="match status" value="1"/>
</dbReference>
<feature type="compositionally biased region" description="Polar residues" evidence="2">
    <location>
        <begin position="343"/>
        <end position="358"/>
    </location>
</feature>